<evidence type="ECO:0008006" key="4">
    <source>
        <dbReference type="Google" id="ProtNLM"/>
    </source>
</evidence>
<dbReference type="STRING" id="1392247.A0A3N4KX98"/>
<dbReference type="PANTHER" id="PTHR35392">
    <property type="entry name" value="ZN(II)2CYS6 TRANSCRIPTION FACTOR (EUROFUNG)-RELATED-RELATED"/>
    <property type="match status" value="1"/>
</dbReference>
<dbReference type="OrthoDB" id="5362630at2759"/>
<dbReference type="Proteomes" id="UP000277580">
    <property type="component" value="Unassembled WGS sequence"/>
</dbReference>
<feature type="region of interest" description="Disordered" evidence="1">
    <location>
        <begin position="204"/>
        <end position="246"/>
    </location>
</feature>
<dbReference type="PANTHER" id="PTHR35392:SF3">
    <property type="entry name" value="ZN(2)-C6 FUNGAL-TYPE DOMAIN-CONTAINING PROTEIN"/>
    <property type="match status" value="1"/>
</dbReference>
<organism evidence="2 3">
    <name type="scientific">Morchella conica CCBAS932</name>
    <dbReference type="NCBI Taxonomy" id="1392247"/>
    <lineage>
        <taxon>Eukaryota</taxon>
        <taxon>Fungi</taxon>
        <taxon>Dikarya</taxon>
        <taxon>Ascomycota</taxon>
        <taxon>Pezizomycotina</taxon>
        <taxon>Pezizomycetes</taxon>
        <taxon>Pezizales</taxon>
        <taxon>Morchellaceae</taxon>
        <taxon>Morchella</taxon>
    </lineage>
</organism>
<dbReference type="EMBL" id="ML119114">
    <property type="protein sequence ID" value="RPB15146.1"/>
    <property type="molecule type" value="Genomic_DNA"/>
</dbReference>
<feature type="compositionally biased region" description="Low complexity" evidence="1">
    <location>
        <begin position="165"/>
        <end position="174"/>
    </location>
</feature>
<evidence type="ECO:0000313" key="2">
    <source>
        <dbReference type="EMBL" id="RPB15146.1"/>
    </source>
</evidence>
<feature type="compositionally biased region" description="Polar residues" evidence="1">
    <location>
        <begin position="175"/>
        <end position="184"/>
    </location>
</feature>
<feature type="compositionally biased region" description="Low complexity" evidence="1">
    <location>
        <begin position="149"/>
        <end position="158"/>
    </location>
</feature>
<protein>
    <recommendedName>
        <fullName evidence="4">Zn(2)-C6 fungal-type domain-containing protein</fullName>
    </recommendedName>
</protein>
<evidence type="ECO:0000313" key="3">
    <source>
        <dbReference type="Proteomes" id="UP000277580"/>
    </source>
</evidence>
<keyword evidence="3" id="KW-1185">Reference proteome</keyword>
<feature type="region of interest" description="Disordered" evidence="1">
    <location>
        <begin position="138"/>
        <end position="189"/>
    </location>
</feature>
<dbReference type="InParanoid" id="A0A3N4KX98"/>
<evidence type="ECO:0000256" key="1">
    <source>
        <dbReference type="SAM" id="MobiDB-lite"/>
    </source>
</evidence>
<proteinExistence type="predicted"/>
<sequence length="660" mass="74195">MLNSPKSCSEIPFSSWDFDPLTPRDYTGEEHLHAYYNASVPNIKLPQTPTPPCAAQNIPAPDGFFGCLDITAANDWWAQNNTHFGLHEFDPYAPEMAEMDPNLDLAVYQDAVAIEQNIDIYQELLRLDPSVQLFDQGPWDEPGAWQPASDCSGYNSSSGSGGHTGVETSGSSVGFNTPGSSSGDSEAPEPLVISAPARKSVLLPFHSTSDSSDGEPGETGEPAHSSSSSSSKKKRQRKRFTPELKKETHMTRITGACLPCWKNKKRCIRVSEACCKYCESIFSKIPNIPCFRARMTESELFRRGPTEEFLWTRRRWLKASPNDRSVWASPAKGFTITQGMGLTLNLMAKQYKPLPDDRDTYTWVANGGNVGALSCPPFAISDIDDAQRTINRYVEDNTIRYIQEHVSSNLILWESFSMALRMSNSKGSSLLRNALKLWVASRIIETPWSIVGTETFGMTPTMDEGSPYYGKTPVTPIMDFQIDNITIHQLLIPLRKKLLQELQKKVLNNKPEDFLEIYLTIFILLHNMELTIAHDRWFAMRYSLQVAIGPLIASCTRINRFSNYHLIDAVFQGANILLAHFHHVSKGYAPFSVDWESGDTIVLAKSNEDEIRYMKDVIQATKQQESGLKLLKEKEMYEDSMYWCSQLFFPGWKPVSSPSP</sequence>
<gene>
    <name evidence="2" type="ORF">P167DRAFT_543093</name>
</gene>
<dbReference type="AlphaFoldDB" id="A0A3N4KX98"/>
<accession>A0A3N4KX98</accession>
<reference evidence="2 3" key="1">
    <citation type="journal article" date="2018" name="Nat. Ecol. Evol.">
        <title>Pezizomycetes genomes reveal the molecular basis of ectomycorrhizal truffle lifestyle.</title>
        <authorList>
            <person name="Murat C."/>
            <person name="Payen T."/>
            <person name="Noel B."/>
            <person name="Kuo A."/>
            <person name="Morin E."/>
            <person name="Chen J."/>
            <person name="Kohler A."/>
            <person name="Krizsan K."/>
            <person name="Balestrini R."/>
            <person name="Da Silva C."/>
            <person name="Montanini B."/>
            <person name="Hainaut M."/>
            <person name="Levati E."/>
            <person name="Barry K.W."/>
            <person name="Belfiori B."/>
            <person name="Cichocki N."/>
            <person name="Clum A."/>
            <person name="Dockter R.B."/>
            <person name="Fauchery L."/>
            <person name="Guy J."/>
            <person name="Iotti M."/>
            <person name="Le Tacon F."/>
            <person name="Lindquist E.A."/>
            <person name="Lipzen A."/>
            <person name="Malagnac F."/>
            <person name="Mello A."/>
            <person name="Molinier V."/>
            <person name="Miyauchi S."/>
            <person name="Poulain J."/>
            <person name="Riccioni C."/>
            <person name="Rubini A."/>
            <person name="Sitrit Y."/>
            <person name="Splivallo R."/>
            <person name="Traeger S."/>
            <person name="Wang M."/>
            <person name="Zifcakova L."/>
            <person name="Wipf D."/>
            <person name="Zambonelli A."/>
            <person name="Paolocci F."/>
            <person name="Nowrousian M."/>
            <person name="Ottonello S."/>
            <person name="Baldrian P."/>
            <person name="Spatafora J.W."/>
            <person name="Henrissat B."/>
            <person name="Nagy L.G."/>
            <person name="Aury J.M."/>
            <person name="Wincker P."/>
            <person name="Grigoriev I.V."/>
            <person name="Bonfante P."/>
            <person name="Martin F.M."/>
        </authorList>
    </citation>
    <scope>NUCLEOTIDE SEQUENCE [LARGE SCALE GENOMIC DNA]</scope>
    <source>
        <strain evidence="2 3">CCBAS932</strain>
    </source>
</reference>
<dbReference type="InterPro" id="IPR052973">
    <property type="entry name" value="Fungal_sec-metab_reg_TF"/>
</dbReference>
<name>A0A3N4KX98_9PEZI</name>